<reference evidence="5 6" key="1">
    <citation type="submission" date="2010-09" db="EMBL/GenBank/DDBJ databases">
        <authorList>
            <person name="Durkin A.S."/>
            <person name="Madupu R."/>
            <person name="Torralba M."/>
            <person name="Gillis M."/>
            <person name="Methe B."/>
            <person name="Sutton G."/>
            <person name="Nelson K.E."/>
        </authorList>
    </citation>
    <scope>NUCLEOTIDE SEQUENCE [LARGE SCALE GENOMIC DNA]</scope>
    <source>
        <strain evidence="5 6">LactinV 01V1-a</strain>
    </source>
</reference>
<dbReference type="SMART" id="SM00357">
    <property type="entry name" value="CSP"/>
    <property type="match status" value="1"/>
</dbReference>
<dbReference type="GO" id="GO:0004527">
    <property type="term" value="F:exonuclease activity"/>
    <property type="evidence" value="ECO:0007669"/>
    <property type="project" value="UniProtKB-KW"/>
</dbReference>
<dbReference type="Proteomes" id="UP000003648">
    <property type="component" value="Unassembled WGS sequence"/>
</dbReference>
<proteinExistence type="predicted"/>
<keyword evidence="1" id="KW-0540">Nuclease</keyword>
<evidence type="ECO:0000256" key="3">
    <source>
        <dbReference type="ARBA" id="ARBA00022839"/>
    </source>
</evidence>
<dbReference type="Pfam" id="PF08206">
    <property type="entry name" value="OB_RNB"/>
    <property type="match status" value="1"/>
</dbReference>
<evidence type="ECO:0000313" key="5">
    <source>
        <dbReference type="EMBL" id="EFO70580.1"/>
    </source>
</evidence>
<evidence type="ECO:0000256" key="1">
    <source>
        <dbReference type="ARBA" id="ARBA00022722"/>
    </source>
</evidence>
<dbReference type="AlphaFoldDB" id="E1NTI6"/>
<keyword evidence="2" id="KW-0378">Hydrolase</keyword>
<comment type="caution">
    <text evidence="5">The sequence shown here is derived from an EMBL/GenBank/DDBJ whole genome shotgun (WGS) entry which is preliminary data.</text>
</comment>
<protein>
    <submittedName>
        <fullName evidence="5">Ribonuclease B OB domain protein</fullName>
    </submittedName>
</protein>
<evidence type="ECO:0000259" key="4">
    <source>
        <dbReference type="SMART" id="SM00357"/>
    </source>
</evidence>
<evidence type="ECO:0000256" key="2">
    <source>
        <dbReference type="ARBA" id="ARBA00022801"/>
    </source>
</evidence>
<dbReference type="GO" id="GO:0003676">
    <property type="term" value="F:nucleic acid binding"/>
    <property type="evidence" value="ECO:0007669"/>
    <property type="project" value="InterPro"/>
</dbReference>
<dbReference type="InterPro" id="IPR012340">
    <property type="entry name" value="NA-bd_OB-fold"/>
</dbReference>
<keyword evidence="3" id="KW-0269">Exonuclease</keyword>
<name>E1NTI6_9LACO</name>
<dbReference type="Gene3D" id="2.40.50.140">
    <property type="entry name" value="Nucleic acid-binding proteins"/>
    <property type="match status" value="1"/>
</dbReference>
<dbReference type="InterPro" id="IPR013223">
    <property type="entry name" value="RNase_B_OB_dom"/>
</dbReference>
<organism evidence="5 6">
    <name type="scientific">Lactobacillus iners LactinV 01V1-a</name>
    <dbReference type="NCBI Taxonomy" id="879297"/>
    <lineage>
        <taxon>Bacteria</taxon>
        <taxon>Bacillati</taxon>
        <taxon>Bacillota</taxon>
        <taxon>Bacilli</taxon>
        <taxon>Lactobacillales</taxon>
        <taxon>Lactobacillaceae</taxon>
        <taxon>Lactobacillus</taxon>
    </lineage>
</organism>
<accession>E1NTI6</accession>
<dbReference type="SUPFAM" id="SSF50249">
    <property type="entry name" value="Nucleic acid-binding proteins"/>
    <property type="match status" value="1"/>
</dbReference>
<dbReference type="EMBL" id="AEHQ01000061">
    <property type="protein sequence ID" value="EFO70580.1"/>
    <property type="molecule type" value="Genomic_DNA"/>
</dbReference>
<sequence>MPQDERVLASIYEVFRHNSQKSYTIDKLDRELHNKLHYKFTELVRGVTFLEHEKKIITDGLGKYQLNRLDTIVEGTFRANDKGFGFIRYDEVADDIFVDKTNTSFAIDGDTVKAKIIADANPWNGKGPEGQVVEIIERGFENLVGEFIPFSDQQVAATNYLGYVISENKKLKNIKYIF</sequence>
<feature type="domain" description="Cold-shock" evidence="4">
    <location>
        <begin position="74"/>
        <end position="136"/>
    </location>
</feature>
<evidence type="ECO:0000313" key="6">
    <source>
        <dbReference type="Proteomes" id="UP000003648"/>
    </source>
</evidence>
<gene>
    <name evidence="5" type="ORF">HMPREF9211_1500</name>
</gene>
<dbReference type="InterPro" id="IPR011129">
    <property type="entry name" value="CSD"/>
</dbReference>